<evidence type="ECO:0000259" key="14">
    <source>
        <dbReference type="PROSITE" id="PS51083"/>
    </source>
</evidence>
<comment type="similarity">
    <text evidence="9">Belongs to the BCD1 family.</text>
</comment>
<evidence type="ECO:0000256" key="11">
    <source>
        <dbReference type="ARBA" id="ARBA00068630"/>
    </source>
</evidence>
<dbReference type="PROSITE" id="PS51083">
    <property type="entry name" value="ZF_HIT"/>
    <property type="match status" value="1"/>
</dbReference>
<dbReference type="SUPFAM" id="SSF144232">
    <property type="entry name" value="HIT/MYND zinc finger-like"/>
    <property type="match status" value="1"/>
</dbReference>
<evidence type="ECO:0000256" key="2">
    <source>
        <dbReference type="ARBA" id="ARBA00022517"/>
    </source>
</evidence>
<reference evidence="15" key="1">
    <citation type="submission" date="2010-02" db="EMBL/GenBank/DDBJ databases">
        <title>Sequencing and annotation of the Blastocystis hominis genome.</title>
        <authorList>
            <person name="Wincker P."/>
        </authorList>
    </citation>
    <scope>NUCLEOTIDE SEQUENCE</scope>
    <source>
        <strain evidence="15">Singapore isolate B</strain>
    </source>
</reference>
<evidence type="ECO:0000256" key="13">
    <source>
        <dbReference type="PROSITE-ProRule" id="PRU00453"/>
    </source>
</evidence>
<evidence type="ECO:0000256" key="10">
    <source>
        <dbReference type="ARBA" id="ARBA00061949"/>
    </source>
</evidence>
<evidence type="ECO:0000256" key="3">
    <source>
        <dbReference type="ARBA" id="ARBA00022553"/>
    </source>
</evidence>
<dbReference type="GO" id="GO:0070761">
    <property type="term" value="C:pre-snoRNP complex"/>
    <property type="evidence" value="ECO:0007669"/>
    <property type="project" value="TreeGrafter"/>
</dbReference>
<dbReference type="AlphaFoldDB" id="D8M4K4"/>
<sequence length="69" mass="7963">MESEDRQTESAPLCEVCHQHPAKYTCPGCKKRTCSLQCVRKHKETDKCSGIRNRTRFVSLSNYNDETAR</sequence>
<accession>D8M4K4</accession>
<dbReference type="RefSeq" id="XP_012897041.1">
    <property type="nucleotide sequence ID" value="XM_013041587.1"/>
</dbReference>
<dbReference type="EMBL" id="FN668653">
    <property type="protein sequence ID" value="CBK22993.2"/>
    <property type="molecule type" value="Genomic_DNA"/>
</dbReference>
<evidence type="ECO:0000313" key="16">
    <source>
        <dbReference type="Proteomes" id="UP000008312"/>
    </source>
</evidence>
<dbReference type="Pfam" id="PF04438">
    <property type="entry name" value="zf-HIT"/>
    <property type="match status" value="1"/>
</dbReference>
<evidence type="ECO:0000256" key="7">
    <source>
        <dbReference type="ARBA" id="ARBA00022843"/>
    </source>
</evidence>
<dbReference type="InterPro" id="IPR051639">
    <property type="entry name" value="BCD1"/>
</dbReference>
<evidence type="ECO:0000256" key="1">
    <source>
        <dbReference type="ARBA" id="ARBA00022499"/>
    </source>
</evidence>
<dbReference type="GeneID" id="24922668"/>
<dbReference type="GO" id="GO:0000463">
    <property type="term" value="P:maturation of LSU-rRNA from tricistronic rRNA transcript (SSU-rRNA, 5.8S rRNA, LSU-rRNA)"/>
    <property type="evidence" value="ECO:0007669"/>
    <property type="project" value="TreeGrafter"/>
</dbReference>
<keyword evidence="4" id="KW-0479">Metal-binding</keyword>
<dbReference type="FunFam" id="3.30.60.190:FF:000001">
    <property type="entry name" value="box C/D snoRNA protein 1"/>
    <property type="match status" value="1"/>
</dbReference>
<comment type="subunit">
    <text evidence="10">Interacts with FBL, SNU13, NOP58, NUFIP1, RUVBL1, RUVBL2 and TAF9. Interacts (via HIT-type zinc finger) with the RUVBL1/RUVBL2 complex in the presence of ADP.</text>
</comment>
<name>D8M4K4_BLAHO</name>
<dbReference type="Gene3D" id="3.30.60.190">
    <property type="match status" value="1"/>
</dbReference>
<dbReference type="GO" id="GO:0048254">
    <property type="term" value="P:snoRNA localization"/>
    <property type="evidence" value="ECO:0007669"/>
    <property type="project" value="TreeGrafter"/>
</dbReference>
<evidence type="ECO:0000313" key="15">
    <source>
        <dbReference type="EMBL" id="CBK22993.2"/>
    </source>
</evidence>
<dbReference type="Proteomes" id="UP000008312">
    <property type="component" value="Unassembled WGS sequence"/>
</dbReference>
<evidence type="ECO:0000256" key="6">
    <source>
        <dbReference type="ARBA" id="ARBA00022833"/>
    </source>
</evidence>
<keyword evidence="16" id="KW-1185">Reference proteome</keyword>
<evidence type="ECO:0000256" key="5">
    <source>
        <dbReference type="ARBA" id="ARBA00022771"/>
    </source>
</evidence>
<keyword evidence="1" id="KW-1017">Isopeptide bond</keyword>
<gene>
    <name evidence="15" type="ORF">GSBLH_T00006544001</name>
</gene>
<dbReference type="InParanoid" id="D8M4K4"/>
<dbReference type="OrthoDB" id="272357at2759"/>
<organism evidence="15">
    <name type="scientific">Blastocystis hominis</name>
    <dbReference type="NCBI Taxonomy" id="12968"/>
    <lineage>
        <taxon>Eukaryota</taxon>
        <taxon>Sar</taxon>
        <taxon>Stramenopiles</taxon>
        <taxon>Bigyra</taxon>
        <taxon>Opalozoa</taxon>
        <taxon>Opalinata</taxon>
        <taxon>Blastocystidae</taxon>
        <taxon>Blastocystis</taxon>
    </lineage>
</organism>
<dbReference type="PANTHER" id="PTHR13483">
    <property type="entry name" value="BOX C_D SNORNA PROTEIN 1-RELATED"/>
    <property type="match status" value="1"/>
</dbReference>
<evidence type="ECO:0000256" key="12">
    <source>
        <dbReference type="ARBA" id="ARBA00077531"/>
    </source>
</evidence>
<protein>
    <recommendedName>
        <fullName evidence="11">Box C/D snoRNA protein 1</fullName>
    </recommendedName>
    <alternativeName>
        <fullName evidence="12">Zinc finger HIT domain-containing protein 6</fullName>
    </alternativeName>
</protein>
<dbReference type="GO" id="GO:0008270">
    <property type="term" value="F:zinc ion binding"/>
    <property type="evidence" value="ECO:0007669"/>
    <property type="project" value="UniProtKB-UniRule"/>
</dbReference>
<dbReference type="GO" id="GO:0000492">
    <property type="term" value="P:box C/D snoRNP assembly"/>
    <property type="evidence" value="ECO:0007669"/>
    <property type="project" value="TreeGrafter"/>
</dbReference>
<keyword evidence="5 13" id="KW-0863">Zinc-finger</keyword>
<keyword evidence="7" id="KW-0832">Ubl conjugation</keyword>
<evidence type="ECO:0000256" key="8">
    <source>
        <dbReference type="ARBA" id="ARBA00049598"/>
    </source>
</evidence>
<evidence type="ECO:0000256" key="4">
    <source>
        <dbReference type="ARBA" id="ARBA00022723"/>
    </source>
</evidence>
<keyword evidence="3" id="KW-0597">Phosphoprotein</keyword>
<dbReference type="InterPro" id="IPR007529">
    <property type="entry name" value="Znf_HIT"/>
</dbReference>
<comment type="function">
    <text evidence="8">Required for box C/D snoRNAs accumulation involved in snoRNA processing, snoRNA transport to the nucleolus and ribosome biogenesis.</text>
</comment>
<keyword evidence="6" id="KW-0862">Zinc</keyword>
<keyword evidence="2" id="KW-0690">Ribosome biogenesis</keyword>
<evidence type="ECO:0000256" key="9">
    <source>
        <dbReference type="ARBA" id="ARBA00049654"/>
    </source>
</evidence>
<dbReference type="CDD" id="cd23023">
    <property type="entry name" value="zf-HIT_BCD1"/>
    <property type="match status" value="1"/>
</dbReference>
<feature type="domain" description="HIT-type" evidence="14">
    <location>
        <begin position="14"/>
        <end position="48"/>
    </location>
</feature>
<dbReference type="PANTHER" id="PTHR13483:SF3">
    <property type="entry name" value="BOX C_D SNORNA PROTEIN 1"/>
    <property type="match status" value="1"/>
</dbReference>
<proteinExistence type="inferred from homology"/>
<dbReference type="GO" id="GO:0005634">
    <property type="term" value="C:nucleus"/>
    <property type="evidence" value="ECO:0007669"/>
    <property type="project" value="TreeGrafter"/>
</dbReference>
<dbReference type="OMA" id="CHQHPAK"/>